<evidence type="ECO:0000313" key="2">
    <source>
        <dbReference type="EMBL" id="EJK61417.1"/>
    </source>
</evidence>
<organism evidence="2 3">
    <name type="scientific">Thalassiosira oceanica</name>
    <name type="common">Marine diatom</name>
    <dbReference type="NCBI Taxonomy" id="159749"/>
    <lineage>
        <taxon>Eukaryota</taxon>
        <taxon>Sar</taxon>
        <taxon>Stramenopiles</taxon>
        <taxon>Ochrophyta</taxon>
        <taxon>Bacillariophyta</taxon>
        <taxon>Coscinodiscophyceae</taxon>
        <taxon>Thalassiosirophycidae</taxon>
        <taxon>Thalassiosirales</taxon>
        <taxon>Thalassiosiraceae</taxon>
        <taxon>Thalassiosira</taxon>
    </lineage>
</organism>
<feature type="compositionally biased region" description="Basic and acidic residues" evidence="1">
    <location>
        <begin position="34"/>
        <end position="53"/>
    </location>
</feature>
<dbReference type="Proteomes" id="UP000266841">
    <property type="component" value="Unassembled WGS sequence"/>
</dbReference>
<dbReference type="AlphaFoldDB" id="K0ST02"/>
<feature type="region of interest" description="Disordered" evidence="1">
    <location>
        <begin position="1"/>
        <end position="237"/>
    </location>
</feature>
<gene>
    <name evidence="2" type="ORF">THAOC_18100</name>
</gene>
<comment type="caution">
    <text evidence="2">The sequence shown here is derived from an EMBL/GenBank/DDBJ whole genome shotgun (WGS) entry which is preliminary data.</text>
</comment>
<proteinExistence type="predicted"/>
<keyword evidence="3" id="KW-1185">Reference proteome</keyword>
<feature type="compositionally biased region" description="Basic and acidic residues" evidence="1">
    <location>
        <begin position="207"/>
        <end position="237"/>
    </location>
</feature>
<sequence length="237" mass="25838">ARKDGPQEARRADPHPLPALPPDQPALPPPPRGRPREGPDPEPAPDPRPDRRPVQGGAGRALEQRAVVLPQGARVQHPQEEADGEDQARQEAGARQERERRRGRHVDGRGGQLRALPDQHGHHVVLLQGLPPRPGHDALRFSPAGLRGADAEHHGADHRDGPGGRPRGLPDEDGQEPQAAVPDDHGRALPVPHGGVRRRRPALQRAVHPEPRPVRELPRLRRRAEHPAAVEKGDRAA</sequence>
<feature type="non-terminal residue" evidence="2">
    <location>
        <position position="1"/>
    </location>
</feature>
<dbReference type="EMBL" id="AGNL01020032">
    <property type="protein sequence ID" value="EJK61417.1"/>
    <property type="molecule type" value="Genomic_DNA"/>
</dbReference>
<evidence type="ECO:0000256" key="1">
    <source>
        <dbReference type="SAM" id="MobiDB-lite"/>
    </source>
</evidence>
<feature type="compositionally biased region" description="Basic and acidic residues" evidence="1">
    <location>
        <begin position="149"/>
        <end position="162"/>
    </location>
</feature>
<accession>K0ST02</accession>
<reference evidence="2 3" key="1">
    <citation type="journal article" date="2012" name="Genome Biol.">
        <title>Genome and low-iron response of an oceanic diatom adapted to chronic iron limitation.</title>
        <authorList>
            <person name="Lommer M."/>
            <person name="Specht M."/>
            <person name="Roy A.S."/>
            <person name="Kraemer L."/>
            <person name="Andreson R."/>
            <person name="Gutowska M.A."/>
            <person name="Wolf J."/>
            <person name="Bergner S.V."/>
            <person name="Schilhabel M.B."/>
            <person name="Klostermeier U.C."/>
            <person name="Beiko R.G."/>
            <person name="Rosenstiel P."/>
            <person name="Hippler M."/>
            <person name="Laroche J."/>
        </authorList>
    </citation>
    <scope>NUCLEOTIDE SEQUENCE [LARGE SCALE GENOMIC DNA]</scope>
    <source>
        <strain evidence="2 3">CCMP1005</strain>
    </source>
</reference>
<evidence type="ECO:0000313" key="3">
    <source>
        <dbReference type="Proteomes" id="UP000266841"/>
    </source>
</evidence>
<protein>
    <submittedName>
        <fullName evidence="2">Uncharacterized protein</fullName>
    </submittedName>
</protein>
<feature type="compositionally biased region" description="Basic and acidic residues" evidence="1">
    <location>
        <begin position="1"/>
        <end position="14"/>
    </location>
</feature>
<feature type="compositionally biased region" description="Pro residues" evidence="1">
    <location>
        <begin position="15"/>
        <end position="32"/>
    </location>
</feature>
<name>K0ST02_THAOC</name>
<feature type="compositionally biased region" description="Basic and acidic residues" evidence="1">
    <location>
        <begin position="86"/>
        <end position="108"/>
    </location>
</feature>